<gene>
    <name evidence="10" type="ORF">CHYS00102_LOCUS4958</name>
</gene>
<comment type="subcellular location">
    <subcellularLocation>
        <location evidence="1">Nucleus</location>
        <location evidence="1">Nucleolus</location>
    </subcellularLocation>
</comment>
<dbReference type="InterPro" id="IPR056550">
    <property type="entry name" value="NOL10_2nd"/>
</dbReference>
<dbReference type="EMBL" id="HBFR01006881">
    <property type="protein sequence ID" value="CAD8877774.1"/>
    <property type="molecule type" value="Transcribed_RNA"/>
</dbReference>
<comment type="similarity">
    <text evidence="2">Belongs to the WD repeat NOL10/ENP2 family.</text>
</comment>
<name>A0A7S1B7Y8_9STRA</name>
<dbReference type="InterPro" id="IPR011047">
    <property type="entry name" value="Quinoprotein_ADH-like_sf"/>
</dbReference>
<feature type="domain" description="Nucleolar protein 10-like second" evidence="8">
    <location>
        <begin position="394"/>
        <end position="441"/>
    </location>
</feature>
<dbReference type="PANTHER" id="PTHR14927:SF0">
    <property type="entry name" value="NUCLEOLAR PROTEIN 10"/>
    <property type="match status" value="1"/>
</dbReference>
<evidence type="ECO:0000259" key="7">
    <source>
        <dbReference type="Pfam" id="PF08159"/>
    </source>
</evidence>
<evidence type="ECO:0000256" key="3">
    <source>
        <dbReference type="ARBA" id="ARBA00022574"/>
    </source>
</evidence>
<feature type="compositionally biased region" description="Acidic residues" evidence="6">
    <location>
        <begin position="584"/>
        <end position="605"/>
    </location>
</feature>
<evidence type="ECO:0000259" key="8">
    <source>
        <dbReference type="Pfam" id="PF23097"/>
    </source>
</evidence>
<dbReference type="InterPro" id="IPR040382">
    <property type="entry name" value="NOL10/Enp2"/>
</dbReference>
<evidence type="ECO:0008006" key="11">
    <source>
        <dbReference type="Google" id="ProtNLM"/>
    </source>
</evidence>
<organism evidence="10">
    <name type="scientific">Corethron hystrix</name>
    <dbReference type="NCBI Taxonomy" id="216773"/>
    <lineage>
        <taxon>Eukaryota</taxon>
        <taxon>Sar</taxon>
        <taxon>Stramenopiles</taxon>
        <taxon>Ochrophyta</taxon>
        <taxon>Bacillariophyta</taxon>
        <taxon>Coscinodiscophyceae</taxon>
        <taxon>Corethrophycidae</taxon>
        <taxon>Corethrales</taxon>
        <taxon>Corethraceae</taxon>
        <taxon>Corethron</taxon>
    </lineage>
</organism>
<feature type="region of interest" description="Disordered" evidence="6">
    <location>
        <begin position="531"/>
        <end position="614"/>
    </location>
</feature>
<evidence type="ECO:0000259" key="9">
    <source>
        <dbReference type="Pfam" id="PF23098"/>
    </source>
</evidence>
<dbReference type="Pfam" id="PF23097">
    <property type="entry name" value="NOL10_2nd"/>
    <property type="match status" value="1"/>
</dbReference>
<feature type="compositionally biased region" description="Acidic residues" evidence="6">
    <location>
        <begin position="558"/>
        <end position="575"/>
    </location>
</feature>
<proteinExistence type="inferred from homology"/>
<dbReference type="GO" id="GO:0000462">
    <property type="term" value="P:maturation of SSU-rRNA from tricistronic rRNA transcript (SSU-rRNA, 5.8S rRNA, LSU-rRNA)"/>
    <property type="evidence" value="ECO:0007669"/>
    <property type="project" value="TreeGrafter"/>
</dbReference>
<dbReference type="SUPFAM" id="SSF50998">
    <property type="entry name" value="Quinoprotein alcohol dehydrogenase-like"/>
    <property type="match status" value="1"/>
</dbReference>
<dbReference type="GO" id="GO:0030686">
    <property type="term" value="C:90S preribosome"/>
    <property type="evidence" value="ECO:0007669"/>
    <property type="project" value="TreeGrafter"/>
</dbReference>
<sequence>MRAQQRNSQLIYSLHSSGAGPSAAADPVRRNRSRIRSYRDRSVDILQDFCMPSHSGCIVGSPDGRYVLTSGGYKPRVKVYDTADLGLKFERYLDGDVTSLSVLGSDYGKFAALMGTERLIEFHAPYGRHYEMRIPTAGRAALYDRSVARLYVAGGSGRGLVDPVYCVDLVSGAFREPLTSTAGADLGGAASLGVSVTHGLMSVGYGEGSVRFWDTRSHRPVVTVKVGRGSEATCLAHGPCGTLHVTGTEDGRCVLHDLRSERPLGTYEMAGKVHTVHFHTGSETVLSGDGSIITAWRYKGGKICEPVVHVETTCDNDEDGGGFTKDFLVAGDASDPDGRTGGIILTARDGSENGAYYVPVLGKAPEWAKFLDSVTEELEEKDADPTDAADTSAYDNHKFLSNEEIEKLGVSNLIGTPLLRAHLHGFLMDTALYTKVRSVADPFEYESYRKKKIREKLAAKAASRIAPRNALKKKGDAKPAVNADLRDRLEAKAAGAAIGNKRDRAGRVAASNLLKDARFGQIFDNPDFQVEEESEEFKQRHGSGAGNVEGKDSRIEDMDSDEDDGYDEESEEEEIGFSKVRDADYDDEEDEDDETDSDSDDDDADNVIGGKVSQIHRQNYTFSCNLVS</sequence>
<protein>
    <recommendedName>
        <fullName evidence="11">NUC153 domain-containing protein</fullName>
    </recommendedName>
</protein>
<evidence type="ECO:0000313" key="10">
    <source>
        <dbReference type="EMBL" id="CAD8877774.1"/>
    </source>
</evidence>
<dbReference type="InterPro" id="IPR012580">
    <property type="entry name" value="NUC153"/>
</dbReference>
<dbReference type="AlphaFoldDB" id="A0A7S1B7Y8"/>
<dbReference type="InterPro" id="IPR056551">
    <property type="entry name" value="Beta-prop_NOL10_N"/>
</dbReference>
<evidence type="ECO:0000256" key="4">
    <source>
        <dbReference type="ARBA" id="ARBA00022737"/>
    </source>
</evidence>
<evidence type="ECO:0000256" key="1">
    <source>
        <dbReference type="ARBA" id="ARBA00004604"/>
    </source>
</evidence>
<keyword evidence="4" id="KW-0677">Repeat</keyword>
<accession>A0A7S1B7Y8</accession>
<dbReference type="Pfam" id="PF23098">
    <property type="entry name" value="Beta-prop_NOL10_N"/>
    <property type="match status" value="1"/>
</dbReference>
<evidence type="ECO:0000256" key="6">
    <source>
        <dbReference type="SAM" id="MobiDB-lite"/>
    </source>
</evidence>
<reference evidence="10" key="1">
    <citation type="submission" date="2021-01" db="EMBL/GenBank/DDBJ databases">
        <authorList>
            <person name="Corre E."/>
            <person name="Pelletier E."/>
            <person name="Niang G."/>
            <person name="Scheremetjew M."/>
            <person name="Finn R."/>
            <person name="Kale V."/>
            <person name="Holt S."/>
            <person name="Cochrane G."/>
            <person name="Meng A."/>
            <person name="Brown T."/>
            <person name="Cohen L."/>
        </authorList>
    </citation>
    <scope>NUCLEOTIDE SEQUENCE</scope>
    <source>
        <strain evidence="10">308</strain>
    </source>
</reference>
<feature type="domain" description="Nucleolar protein 10-like N-terminal" evidence="9">
    <location>
        <begin position="36"/>
        <end position="382"/>
    </location>
</feature>
<keyword evidence="5" id="KW-0539">Nucleus</keyword>
<dbReference type="GO" id="GO:0032040">
    <property type="term" value="C:small-subunit processome"/>
    <property type="evidence" value="ECO:0007669"/>
    <property type="project" value="TreeGrafter"/>
</dbReference>
<evidence type="ECO:0000256" key="2">
    <source>
        <dbReference type="ARBA" id="ARBA00005264"/>
    </source>
</evidence>
<dbReference type="Gene3D" id="2.130.10.10">
    <property type="entry name" value="YVTN repeat-like/Quinoprotein amine dehydrogenase"/>
    <property type="match status" value="1"/>
</dbReference>
<dbReference type="Pfam" id="PF08159">
    <property type="entry name" value="NUC153"/>
    <property type="match status" value="1"/>
</dbReference>
<feature type="domain" description="NUC153" evidence="7">
    <location>
        <begin position="516"/>
        <end position="543"/>
    </location>
</feature>
<dbReference type="PANTHER" id="PTHR14927">
    <property type="entry name" value="NUCLEOLAR PROTEIN 10"/>
    <property type="match status" value="1"/>
</dbReference>
<evidence type="ECO:0000256" key="5">
    <source>
        <dbReference type="ARBA" id="ARBA00023242"/>
    </source>
</evidence>
<dbReference type="InterPro" id="IPR015943">
    <property type="entry name" value="WD40/YVTN_repeat-like_dom_sf"/>
</dbReference>
<keyword evidence="3" id="KW-0853">WD repeat</keyword>